<protein>
    <submittedName>
        <fullName evidence="1">Uncharacterized protein</fullName>
    </submittedName>
</protein>
<reference evidence="1" key="1">
    <citation type="journal article" date="2019" name="bioRxiv">
        <title>The Genome of the Zebra Mussel, Dreissena polymorpha: A Resource for Invasive Species Research.</title>
        <authorList>
            <person name="McCartney M.A."/>
            <person name="Auch B."/>
            <person name="Kono T."/>
            <person name="Mallez S."/>
            <person name="Zhang Y."/>
            <person name="Obille A."/>
            <person name="Becker A."/>
            <person name="Abrahante J.E."/>
            <person name="Garbe J."/>
            <person name="Badalamenti J.P."/>
            <person name="Herman A."/>
            <person name="Mangelson H."/>
            <person name="Liachko I."/>
            <person name="Sullivan S."/>
            <person name="Sone E.D."/>
            <person name="Koren S."/>
            <person name="Silverstein K.A.T."/>
            <person name="Beckman K.B."/>
            <person name="Gohl D.M."/>
        </authorList>
    </citation>
    <scope>NUCLEOTIDE SEQUENCE</scope>
    <source>
        <strain evidence="1">Duluth1</strain>
        <tissue evidence="1">Whole animal</tissue>
    </source>
</reference>
<organism evidence="1 2">
    <name type="scientific">Dreissena polymorpha</name>
    <name type="common">Zebra mussel</name>
    <name type="synonym">Mytilus polymorpha</name>
    <dbReference type="NCBI Taxonomy" id="45954"/>
    <lineage>
        <taxon>Eukaryota</taxon>
        <taxon>Metazoa</taxon>
        <taxon>Spiralia</taxon>
        <taxon>Lophotrochozoa</taxon>
        <taxon>Mollusca</taxon>
        <taxon>Bivalvia</taxon>
        <taxon>Autobranchia</taxon>
        <taxon>Heteroconchia</taxon>
        <taxon>Euheterodonta</taxon>
        <taxon>Imparidentia</taxon>
        <taxon>Neoheterodontei</taxon>
        <taxon>Myida</taxon>
        <taxon>Dreissenoidea</taxon>
        <taxon>Dreissenidae</taxon>
        <taxon>Dreissena</taxon>
    </lineage>
</organism>
<gene>
    <name evidence="1" type="ORF">DPMN_027409</name>
</gene>
<reference evidence="1" key="2">
    <citation type="submission" date="2020-11" db="EMBL/GenBank/DDBJ databases">
        <authorList>
            <person name="McCartney M.A."/>
            <person name="Auch B."/>
            <person name="Kono T."/>
            <person name="Mallez S."/>
            <person name="Becker A."/>
            <person name="Gohl D.M."/>
            <person name="Silverstein K.A.T."/>
            <person name="Koren S."/>
            <person name="Bechman K.B."/>
            <person name="Herman A."/>
            <person name="Abrahante J.E."/>
            <person name="Garbe J."/>
        </authorList>
    </citation>
    <scope>NUCLEOTIDE SEQUENCE</scope>
    <source>
        <strain evidence="1">Duluth1</strain>
        <tissue evidence="1">Whole animal</tissue>
    </source>
</reference>
<dbReference type="Proteomes" id="UP000828390">
    <property type="component" value="Unassembled WGS sequence"/>
</dbReference>
<evidence type="ECO:0000313" key="1">
    <source>
        <dbReference type="EMBL" id="KAH3864392.1"/>
    </source>
</evidence>
<evidence type="ECO:0000313" key="2">
    <source>
        <dbReference type="Proteomes" id="UP000828390"/>
    </source>
</evidence>
<keyword evidence="2" id="KW-1185">Reference proteome</keyword>
<sequence>MDQRALTKNNSLDIFFDVYSDGLQGSRWAKILGRSDFSLDTDLGRMERLGHKGLHKTGCKQISIRERLELHLTRVLTRKNAPPPGARRVCEYFVYGWHFTNREQQTPRARGGHVFQPTAIIFELVQDIIGMNLLTYLGPETQFQKLVTVAEDKEEEPTFMSESKEGNSELLMVHGNNYSGCTVM</sequence>
<dbReference type="AlphaFoldDB" id="A0A9D4RF76"/>
<dbReference type="EMBL" id="JAIWYP010000002">
    <property type="protein sequence ID" value="KAH3864392.1"/>
    <property type="molecule type" value="Genomic_DNA"/>
</dbReference>
<comment type="caution">
    <text evidence="1">The sequence shown here is derived from an EMBL/GenBank/DDBJ whole genome shotgun (WGS) entry which is preliminary data.</text>
</comment>
<name>A0A9D4RF76_DREPO</name>
<accession>A0A9D4RF76</accession>
<proteinExistence type="predicted"/>